<feature type="transmembrane region" description="Helical" evidence="1">
    <location>
        <begin position="6"/>
        <end position="32"/>
    </location>
</feature>
<dbReference type="AlphaFoldDB" id="A0A2K2U9C1"/>
<dbReference type="GO" id="GO:0016020">
    <property type="term" value="C:membrane"/>
    <property type="evidence" value="ECO:0007669"/>
    <property type="project" value="InterPro"/>
</dbReference>
<evidence type="ECO:0000313" key="2">
    <source>
        <dbReference type="EMBL" id="PNV66925.1"/>
    </source>
</evidence>
<comment type="caution">
    <text evidence="2">The sequence shown here is derived from an EMBL/GenBank/DDBJ whole genome shotgun (WGS) entry which is preliminary data.</text>
</comment>
<feature type="transmembrane region" description="Helical" evidence="1">
    <location>
        <begin position="85"/>
        <end position="104"/>
    </location>
</feature>
<dbReference type="EMBL" id="PPEK01000017">
    <property type="protein sequence ID" value="PNV66925.1"/>
    <property type="molecule type" value="Genomic_DNA"/>
</dbReference>
<feature type="transmembrane region" description="Helical" evidence="1">
    <location>
        <begin position="288"/>
        <end position="310"/>
    </location>
</feature>
<sequence>MELATLQLPMVLFTTLVPMASGAFIGLAIMFFTTHFSDACLKRIDLWTLLPIGITVVGFIAGVAFLADPRSAVTVFQGIDAGSMIVLSIIGSLLGFLSVVYWVIAGAGMLSYRPRMVFAAVLGASALVYSLAIGAIYVGSSVPTWNSVLVPIGMMGFCVAGGVPLGVLVVALAGGLPAARTTAFSTAAFAIALVGAVVAVFAIAAQLLFAQSIFSSALPGVDAVPGAWVYVALSVIGFIVMLASLRATLRPNGRSAAPVGRTAGAAAAMPYGMVEESEPVGVRAAVPLLLVSNVAVLAAIFVARMLFYALQV</sequence>
<organism evidence="2 3">
    <name type="scientific">Enteroscipio rubneri</name>
    <dbReference type="NCBI Taxonomy" id="2070686"/>
    <lineage>
        <taxon>Bacteria</taxon>
        <taxon>Bacillati</taxon>
        <taxon>Actinomycetota</taxon>
        <taxon>Coriobacteriia</taxon>
        <taxon>Eggerthellales</taxon>
        <taxon>Eggerthellaceae</taxon>
        <taxon>Enteroscipio</taxon>
    </lineage>
</organism>
<dbReference type="Pfam" id="PF04976">
    <property type="entry name" value="DmsC"/>
    <property type="match status" value="1"/>
</dbReference>
<feature type="transmembrane region" description="Helical" evidence="1">
    <location>
        <begin position="44"/>
        <end position="65"/>
    </location>
</feature>
<evidence type="ECO:0000313" key="3">
    <source>
        <dbReference type="Proteomes" id="UP000236197"/>
    </source>
</evidence>
<keyword evidence="1" id="KW-0812">Transmembrane</keyword>
<evidence type="ECO:0000256" key="1">
    <source>
        <dbReference type="SAM" id="Phobius"/>
    </source>
</evidence>
<dbReference type="RefSeq" id="WP_103265762.1">
    <property type="nucleotide sequence ID" value="NZ_CABMLE010000017.1"/>
</dbReference>
<gene>
    <name evidence="2" type="ORF">C2L71_10700</name>
</gene>
<feature type="transmembrane region" description="Helical" evidence="1">
    <location>
        <begin position="150"/>
        <end position="174"/>
    </location>
</feature>
<reference evidence="3" key="1">
    <citation type="submission" date="2018-01" db="EMBL/GenBank/DDBJ databases">
        <title>Rubneribacter badeniensis gen. nov., sp. nov., and Colonibacter rubneri, gen. nov., sp. nov., WGS of new members of the Eggerthellaceae.</title>
        <authorList>
            <person name="Danylec N."/>
            <person name="Stoll D.A."/>
            <person name="Doetsch A."/>
            <person name="Kulling S.E."/>
            <person name="Huch M."/>
        </authorList>
    </citation>
    <scope>NUCLEOTIDE SEQUENCE [LARGE SCALE GENOMIC DNA]</scope>
    <source>
        <strain evidence="3">ResAG-96</strain>
    </source>
</reference>
<name>A0A2K2U9C1_9ACTN</name>
<dbReference type="Proteomes" id="UP000236197">
    <property type="component" value="Unassembled WGS sequence"/>
</dbReference>
<dbReference type="OrthoDB" id="3173259at2"/>
<feature type="transmembrane region" description="Helical" evidence="1">
    <location>
        <begin position="227"/>
        <end position="245"/>
    </location>
</feature>
<keyword evidence="1" id="KW-0472">Membrane</keyword>
<feature type="transmembrane region" description="Helical" evidence="1">
    <location>
        <begin position="116"/>
        <end position="138"/>
    </location>
</feature>
<proteinExistence type="predicted"/>
<protein>
    <submittedName>
        <fullName evidence="2">DMSO reductase</fullName>
    </submittedName>
</protein>
<dbReference type="GO" id="GO:0019645">
    <property type="term" value="P:anaerobic electron transport chain"/>
    <property type="evidence" value="ECO:0007669"/>
    <property type="project" value="InterPro"/>
</dbReference>
<accession>A0A2K2U9C1</accession>
<feature type="transmembrane region" description="Helical" evidence="1">
    <location>
        <begin position="186"/>
        <end position="207"/>
    </location>
</feature>
<dbReference type="InterPro" id="IPR007059">
    <property type="entry name" value="DmsC"/>
</dbReference>
<keyword evidence="1" id="KW-1133">Transmembrane helix</keyword>
<keyword evidence="3" id="KW-1185">Reference proteome</keyword>